<dbReference type="EMBL" id="JBHUDG010000019">
    <property type="protein sequence ID" value="MFD1630693.1"/>
    <property type="molecule type" value="Genomic_DNA"/>
</dbReference>
<dbReference type="PROSITE" id="PS01124">
    <property type="entry name" value="HTH_ARAC_FAMILY_2"/>
    <property type="match status" value="1"/>
</dbReference>
<feature type="domain" description="HTH araC/xylS-type" evidence="4">
    <location>
        <begin position="193"/>
        <end position="291"/>
    </location>
</feature>
<keyword evidence="3" id="KW-0804">Transcription</keyword>
<evidence type="ECO:0000259" key="4">
    <source>
        <dbReference type="PROSITE" id="PS01124"/>
    </source>
</evidence>
<dbReference type="PANTHER" id="PTHR43280">
    <property type="entry name" value="ARAC-FAMILY TRANSCRIPTIONAL REGULATOR"/>
    <property type="match status" value="1"/>
</dbReference>
<sequence>MMPHFLTIDWIYEMHQVEMPLRVDGIAILDNVHRLQEPYAGFRHQFDGLLISYCFAGSLSAQINFTEYVMEAGSVAVVLPQLVIDPVRVSDDLELVSIAMSLDFISAFPVLRDFITNNEIRWHPVICPSELGHHLSEDFVSLLRSYYATEGLPAKKTVLQYLIFALIASLSGAYASLSQERGVVKSRKDEIIDDFYTLLSQFCRRERSVSFYADRLHLSPQYLTSLVKLHTGKPITLWIEHVVMMHAKSLLKSTTLSVNEISNELNFGDASLFCRYFKRCSGMTPNGFRGR</sequence>
<comment type="caution">
    <text evidence="5">The sequence shown here is derived from an EMBL/GenBank/DDBJ whole genome shotgun (WGS) entry which is preliminary data.</text>
</comment>
<evidence type="ECO:0000256" key="2">
    <source>
        <dbReference type="ARBA" id="ARBA00023125"/>
    </source>
</evidence>
<dbReference type="InterPro" id="IPR009057">
    <property type="entry name" value="Homeodomain-like_sf"/>
</dbReference>
<dbReference type="InterPro" id="IPR037923">
    <property type="entry name" value="HTH-like"/>
</dbReference>
<keyword evidence="6" id="KW-1185">Reference proteome</keyword>
<dbReference type="RefSeq" id="WP_379663071.1">
    <property type="nucleotide sequence ID" value="NZ_JBHUDG010000019.1"/>
</dbReference>
<dbReference type="Gene3D" id="1.10.10.60">
    <property type="entry name" value="Homeodomain-like"/>
    <property type="match status" value="1"/>
</dbReference>
<proteinExistence type="predicted"/>
<evidence type="ECO:0000313" key="5">
    <source>
        <dbReference type="EMBL" id="MFD1630693.1"/>
    </source>
</evidence>
<reference evidence="6" key="1">
    <citation type="journal article" date="2019" name="Int. J. Syst. Evol. Microbiol.">
        <title>The Global Catalogue of Microorganisms (GCM) 10K type strain sequencing project: providing services to taxonomists for standard genome sequencing and annotation.</title>
        <authorList>
            <consortium name="The Broad Institute Genomics Platform"/>
            <consortium name="The Broad Institute Genome Sequencing Center for Infectious Disease"/>
            <person name="Wu L."/>
            <person name="Ma J."/>
        </authorList>
    </citation>
    <scope>NUCLEOTIDE SEQUENCE [LARGE SCALE GENOMIC DNA]</scope>
    <source>
        <strain evidence="6">CCUG 53762</strain>
    </source>
</reference>
<keyword evidence="2" id="KW-0238">DNA-binding</keyword>
<name>A0ABW4IF56_9SPHI</name>
<evidence type="ECO:0000313" key="6">
    <source>
        <dbReference type="Proteomes" id="UP001597118"/>
    </source>
</evidence>
<dbReference type="InterPro" id="IPR018060">
    <property type="entry name" value="HTH_AraC"/>
</dbReference>
<keyword evidence="1" id="KW-0805">Transcription regulation</keyword>
<dbReference type="Proteomes" id="UP001597118">
    <property type="component" value="Unassembled WGS sequence"/>
</dbReference>
<gene>
    <name evidence="5" type="ORF">ACFSAH_12450</name>
</gene>
<accession>A0ABW4IF56</accession>
<dbReference type="Pfam" id="PF12833">
    <property type="entry name" value="HTH_18"/>
    <property type="match status" value="1"/>
</dbReference>
<evidence type="ECO:0000256" key="1">
    <source>
        <dbReference type="ARBA" id="ARBA00023015"/>
    </source>
</evidence>
<dbReference type="SMART" id="SM00342">
    <property type="entry name" value="HTH_ARAC"/>
    <property type="match status" value="1"/>
</dbReference>
<evidence type="ECO:0000256" key="3">
    <source>
        <dbReference type="ARBA" id="ARBA00023163"/>
    </source>
</evidence>
<organism evidence="5 6">
    <name type="scientific">Pseudopedobacter beijingensis</name>
    <dbReference type="NCBI Taxonomy" id="1207056"/>
    <lineage>
        <taxon>Bacteria</taxon>
        <taxon>Pseudomonadati</taxon>
        <taxon>Bacteroidota</taxon>
        <taxon>Sphingobacteriia</taxon>
        <taxon>Sphingobacteriales</taxon>
        <taxon>Sphingobacteriaceae</taxon>
        <taxon>Pseudopedobacter</taxon>
    </lineage>
</organism>
<protein>
    <submittedName>
        <fullName evidence="5">Helix-turn-helix domain-containing protein</fullName>
    </submittedName>
</protein>
<dbReference type="SUPFAM" id="SSF46689">
    <property type="entry name" value="Homeodomain-like"/>
    <property type="match status" value="1"/>
</dbReference>
<dbReference type="PANTHER" id="PTHR43280:SF32">
    <property type="entry name" value="TRANSCRIPTIONAL REGULATORY PROTEIN"/>
    <property type="match status" value="1"/>
</dbReference>
<dbReference type="SUPFAM" id="SSF51215">
    <property type="entry name" value="Regulatory protein AraC"/>
    <property type="match status" value="1"/>
</dbReference>